<comment type="caution">
    <text evidence="1">The sequence shown here is derived from an EMBL/GenBank/DDBJ whole genome shotgun (WGS) entry which is preliminary data.</text>
</comment>
<proteinExistence type="predicted"/>
<dbReference type="Proteomes" id="UP000076154">
    <property type="component" value="Unassembled WGS sequence"/>
</dbReference>
<evidence type="ECO:0000313" key="2">
    <source>
        <dbReference type="Proteomes" id="UP000076154"/>
    </source>
</evidence>
<dbReference type="InParanoid" id="A0A369JWX7"/>
<dbReference type="AlphaFoldDB" id="A0A369JWX7"/>
<accession>A0A369JWX7</accession>
<protein>
    <submittedName>
        <fullName evidence="1">Uncharacterized protein</fullName>
    </submittedName>
</protein>
<sequence length="69" mass="7636">MAIAQGWGDAGYLFFFYTSLCLDFSTNNKDTRYNDNASYLNPGQQSSLILTVLPEEVTAFDSTSSSFGF</sequence>
<evidence type="ECO:0000313" key="1">
    <source>
        <dbReference type="EMBL" id="RDB23894.1"/>
    </source>
</evidence>
<gene>
    <name evidence="1" type="ORF">Hypma_008892</name>
</gene>
<dbReference type="EMBL" id="LUEZ02000046">
    <property type="protein sequence ID" value="RDB23894.1"/>
    <property type="molecule type" value="Genomic_DNA"/>
</dbReference>
<organism evidence="1 2">
    <name type="scientific">Hypsizygus marmoreus</name>
    <name type="common">White beech mushroom</name>
    <name type="synonym">Agaricus marmoreus</name>
    <dbReference type="NCBI Taxonomy" id="39966"/>
    <lineage>
        <taxon>Eukaryota</taxon>
        <taxon>Fungi</taxon>
        <taxon>Dikarya</taxon>
        <taxon>Basidiomycota</taxon>
        <taxon>Agaricomycotina</taxon>
        <taxon>Agaricomycetes</taxon>
        <taxon>Agaricomycetidae</taxon>
        <taxon>Agaricales</taxon>
        <taxon>Tricholomatineae</taxon>
        <taxon>Lyophyllaceae</taxon>
        <taxon>Hypsizygus</taxon>
    </lineage>
</organism>
<reference evidence="1" key="1">
    <citation type="submission" date="2018-04" db="EMBL/GenBank/DDBJ databases">
        <title>Whole genome sequencing of Hypsizygus marmoreus.</title>
        <authorList>
            <person name="Choi I.-G."/>
            <person name="Min B."/>
            <person name="Kim J.-G."/>
            <person name="Kim S."/>
            <person name="Oh Y.-L."/>
            <person name="Kong W.-S."/>
            <person name="Park H."/>
            <person name="Jeong J."/>
            <person name="Song E.-S."/>
        </authorList>
    </citation>
    <scope>NUCLEOTIDE SEQUENCE [LARGE SCALE GENOMIC DNA]</scope>
    <source>
        <strain evidence="1">51987-8</strain>
    </source>
</reference>
<keyword evidence="2" id="KW-1185">Reference proteome</keyword>
<name>A0A369JWX7_HYPMA</name>